<proteinExistence type="predicted"/>
<dbReference type="EMBL" id="JACCBI010000001">
    <property type="protein sequence ID" value="NYD66105.1"/>
    <property type="molecule type" value="Genomic_DNA"/>
</dbReference>
<evidence type="ECO:0000256" key="1">
    <source>
        <dbReference type="PIRSR" id="PIRSR018249-1"/>
    </source>
</evidence>
<dbReference type="PANTHER" id="PTHR42912">
    <property type="entry name" value="METHYLTRANSFERASE"/>
    <property type="match status" value="1"/>
</dbReference>
<keyword evidence="7" id="KW-1185">Reference proteome</keyword>
<feature type="binding site" evidence="2">
    <location>
        <position position="75"/>
    </location>
    <ligand>
        <name>S-adenosyl-L-methionine</name>
        <dbReference type="ChEBI" id="CHEBI:59789"/>
    </ligand>
</feature>
<dbReference type="CDD" id="cd02440">
    <property type="entry name" value="AdoMet_MTases"/>
    <property type="match status" value="1"/>
</dbReference>
<keyword evidence="6" id="KW-0489">Methyltransferase</keyword>
<accession>A0A4Q2M8W9</accession>
<dbReference type="PANTHER" id="PTHR42912:SF45">
    <property type="entry name" value="23S RRNA (GUANINE(745)-N(1))-METHYLTRANSFERASE"/>
    <property type="match status" value="1"/>
</dbReference>
<feature type="binding site" evidence="2">
    <location>
        <begin position="106"/>
        <end position="107"/>
    </location>
    <ligand>
        <name>S-adenosyl-L-methionine</name>
        <dbReference type="ChEBI" id="CHEBI:59789"/>
    </ligand>
</feature>
<dbReference type="InterPro" id="IPR029063">
    <property type="entry name" value="SAM-dependent_MTases_sf"/>
</dbReference>
<dbReference type="PIRSF" id="PIRSF018249">
    <property type="entry name" value="MyrA_prd"/>
    <property type="match status" value="1"/>
</dbReference>
<feature type="binding site" evidence="1">
    <location>
        <position position="31"/>
    </location>
    <ligand>
        <name>Zn(2+)</name>
        <dbReference type="ChEBI" id="CHEBI:29105"/>
    </ligand>
</feature>
<reference evidence="6 7" key="1">
    <citation type="submission" date="2019-01" db="EMBL/GenBank/DDBJ databases">
        <title>Agromyces.</title>
        <authorList>
            <person name="Li J."/>
        </authorList>
    </citation>
    <scope>NUCLEOTIDE SEQUENCE [LARGE SCALE GENOMIC DNA]</scope>
    <source>
        <strain evidence="6 7">DSM 23870</strain>
    </source>
</reference>
<evidence type="ECO:0000259" key="4">
    <source>
        <dbReference type="Pfam" id="PF21302"/>
    </source>
</evidence>
<dbReference type="Pfam" id="PF13649">
    <property type="entry name" value="Methyltransf_25"/>
    <property type="match status" value="1"/>
</dbReference>
<dbReference type="Proteomes" id="UP000581087">
    <property type="component" value="Unassembled WGS sequence"/>
</dbReference>
<evidence type="ECO:0000313" key="7">
    <source>
        <dbReference type="Proteomes" id="UP000292686"/>
    </source>
</evidence>
<keyword evidence="1" id="KW-0479">Metal-binding</keyword>
<feature type="domain" description="Methyltransferase" evidence="3">
    <location>
        <begin position="99"/>
        <end position="183"/>
    </location>
</feature>
<evidence type="ECO:0000313" key="5">
    <source>
        <dbReference type="EMBL" id="NYD66105.1"/>
    </source>
</evidence>
<evidence type="ECO:0000259" key="3">
    <source>
        <dbReference type="Pfam" id="PF13649"/>
    </source>
</evidence>
<gene>
    <name evidence="5" type="ORF">BJ972_000624</name>
    <name evidence="6" type="ORF">ESP50_08570</name>
</gene>
<dbReference type="OrthoDB" id="108476at2"/>
<dbReference type="GO" id="GO:0046872">
    <property type="term" value="F:metal ion binding"/>
    <property type="evidence" value="ECO:0007669"/>
    <property type="project" value="UniProtKB-KW"/>
</dbReference>
<dbReference type="Pfam" id="PF21302">
    <property type="entry name" value="Zn_ribbon_RlmA"/>
    <property type="match status" value="1"/>
</dbReference>
<protein>
    <submittedName>
        <fullName evidence="5">23S rRNA (Guanine745-N1)-methyltransferase</fullName>
        <ecNumber evidence="5">2.1.1.187</ecNumber>
    </submittedName>
    <submittedName>
        <fullName evidence="6">Methyltransferase domain-containing protein</fullName>
    </submittedName>
</protein>
<evidence type="ECO:0000256" key="2">
    <source>
        <dbReference type="PIRSR" id="PIRSR018249-2"/>
    </source>
</evidence>
<dbReference type="SUPFAM" id="SSF53335">
    <property type="entry name" value="S-adenosyl-L-methionine-dependent methyltransferases"/>
    <property type="match status" value="1"/>
</dbReference>
<dbReference type="InterPro" id="IPR016718">
    <property type="entry name" value="rRNA_m1G-MeTrfase_A_prd"/>
</dbReference>
<dbReference type="EMBL" id="SDPM01000004">
    <property type="protein sequence ID" value="RXZ86451.1"/>
    <property type="molecule type" value="Genomic_DNA"/>
</dbReference>
<organism evidence="6 7">
    <name type="scientific">Agromyces atrinae</name>
    <dbReference type="NCBI Taxonomy" id="592376"/>
    <lineage>
        <taxon>Bacteria</taxon>
        <taxon>Bacillati</taxon>
        <taxon>Actinomycetota</taxon>
        <taxon>Actinomycetes</taxon>
        <taxon>Micrococcales</taxon>
        <taxon>Microbacteriaceae</taxon>
        <taxon>Agromyces</taxon>
    </lineage>
</organism>
<dbReference type="Proteomes" id="UP000292686">
    <property type="component" value="Unassembled WGS sequence"/>
</dbReference>
<feature type="binding site" evidence="1">
    <location>
        <position position="35"/>
    </location>
    <ligand>
        <name>Zn(2+)</name>
        <dbReference type="ChEBI" id="CHEBI:29105"/>
    </ligand>
</feature>
<evidence type="ECO:0000313" key="8">
    <source>
        <dbReference type="Proteomes" id="UP000581087"/>
    </source>
</evidence>
<comment type="caution">
    <text evidence="6">The sequence shown here is derived from an EMBL/GenBank/DDBJ whole genome shotgun (WGS) entry which is preliminary data.</text>
</comment>
<feature type="domain" description="23S rRNA (guanine(745)-N(1))-methyltransferase N-terminal" evidence="4">
    <location>
        <begin position="11"/>
        <end position="48"/>
    </location>
</feature>
<dbReference type="EC" id="2.1.1.187" evidence="5"/>
<dbReference type="InterPro" id="IPR041698">
    <property type="entry name" value="Methyltransf_25"/>
</dbReference>
<dbReference type="InterPro" id="IPR048647">
    <property type="entry name" value="RlmA_N"/>
</dbReference>
<keyword evidence="6" id="KW-0808">Transferase</keyword>
<evidence type="ECO:0000313" key="6">
    <source>
        <dbReference type="EMBL" id="RXZ86451.1"/>
    </source>
</evidence>
<dbReference type="Gene3D" id="3.40.50.150">
    <property type="entry name" value="Vaccinia Virus protein VP39"/>
    <property type="match status" value="1"/>
</dbReference>
<reference evidence="5 8" key="2">
    <citation type="submission" date="2020-07" db="EMBL/GenBank/DDBJ databases">
        <title>Sequencing the genomes of 1000 actinobacteria strains.</title>
        <authorList>
            <person name="Klenk H.-P."/>
        </authorList>
    </citation>
    <scope>NUCLEOTIDE SEQUENCE [LARGE SCALE GENOMIC DNA]</scope>
    <source>
        <strain evidence="5 8">DSM 23870</strain>
    </source>
</reference>
<dbReference type="GO" id="GO:0052911">
    <property type="term" value="F:23S rRNA (guanine(745)-N(1))-methyltransferase activity"/>
    <property type="evidence" value="ECO:0007669"/>
    <property type="project" value="UniProtKB-EC"/>
</dbReference>
<dbReference type="InterPro" id="IPR050508">
    <property type="entry name" value="Methyltransf_Superfamily"/>
</dbReference>
<name>A0A4Q2M8W9_9MICO</name>
<keyword evidence="2" id="KW-0949">S-adenosyl-L-methionine</keyword>
<feature type="binding site" evidence="2">
    <location>
        <position position="194"/>
    </location>
    <ligand>
        <name>S-adenosyl-L-methionine</name>
        <dbReference type="ChEBI" id="CHEBI:59789"/>
    </ligand>
</feature>
<dbReference type="RefSeq" id="WP_129174111.1">
    <property type="nucleotide sequence ID" value="NZ_JACCBI010000001.1"/>
</dbReference>
<keyword evidence="1" id="KW-0862">Zinc</keyword>
<dbReference type="AlphaFoldDB" id="A0A4Q2M8W9"/>
<sequence>MIGSASADRLRCPTCFRALSPTDDAGRTFGCDSGHRFDVNRRGYISLLGPKRPAFIADSAEMLDARATFLAAGHYAPIADAVGSAAASRSEQRTESTIVADLGCGTGYYSAAVRAALPNAEFIVSDLSPEAVRRAVRGIPDSLGLVADIWAPLPLVDDGIDVILNVFAPRHASEFLRVLRPGGTLVTVVPTEHHLTELRESGHAIEVQPDKADRVIASFGGFALEDRTRVEYSMDLDESDVEHVIAMGPSAHHRSPDAASLPSRVTVSVDVLTFVSGSLE</sequence>